<comment type="caution">
    <text evidence="1">The sequence shown here is derived from an EMBL/GenBank/DDBJ whole genome shotgun (WGS) entry which is preliminary data.</text>
</comment>
<dbReference type="AlphaFoldDB" id="A0A822ZT34"/>
<dbReference type="Proteomes" id="UP000607653">
    <property type="component" value="Unassembled WGS sequence"/>
</dbReference>
<reference evidence="1 2" key="1">
    <citation type="journal article" date="2020" name="Mol. Biol. Evol.">
        <title>Distinct Expression and Methylation Patterns for Genes with Different Fates following a Single Whole-Genome Duplication in Flowering Plants.</title>
        <authorList>
            <person name="Shi T."/>
            <person name="Rahmani R.S."/>
            <person name="Gugger P.F."/>
            <person name="Wang M."/>
            <person name="Li H."/>
            <person name="Zhang Y."/>
            <person name="Li Z."/>
            <person name="Wang Q."/>
            <person name="Van de Peer Y."/>
            <person name="Marchal K."/>
            <person name="Chen J."/>
        </authorList>
    </citation>
    <scope>NUCLEOTIDE SEQUENCE [LARGE SCALE GENOMIC DNA]</scope>
    <source>
        <tissue evidence="1">Leaf</tissue>
    </source>
</reference>
<accession>A0A822ZT34</accession>
<dbReference type="EMBL" id="DUZY01000008">
    <property type="protein sequence ID" value="DAD47680.1"/>
    <property type="molecule type" value="Genomic_DNA"/>
</dbReference>
<name>A0A822ZT34_NELNU</name>
<sequence length="64" mass="7723">MKERSDLYLQKVIDRIDFKDVERPIISFLGLIGEEQRKKRKKRQNREADHFSLLLFAMGSKDER</sequence>
<evidence type="ECO:0000313" key="1">
    <source>
        <dbReference type="EMBL" id="DAD47680.1"/>
    </source>
</evidence>
<evidence type="ECO:0000313" key="2">
    <source>
        <dbReference type="Proteomes" id="UP000607653"/>
    </source>
</evidence>
<keyword evidence="2" id="KW-1185">Reference proteome</keyword>
<protein>
    <submittedName>
        <fullName evidence="1">Uncharacterized protein</fullName>
    </submittedName>
</protein>
<organism evidence="1 2">
    <name type="scientific">Nelumbo nucifera</name>
    <name type="common">Sacred lotus</name>
    <dbReference type="NCBI Taxonomy" id="4432"/>
    <lineage>
        <taxon>Eukaryota</taxon>
        <taxon>Viridiplantae</taxon>
        <taxon>Streptophyta</taxon>
        <taxon>Embryophyta</taxon>
        <taxon>Tracheophyta</taxon>
        <taxon>Spermatophyta</taxon>
        <taxon>Magnoliopsida</taxon>
        <taxon>Proteales</taxon>
        <taxon>Nelumbonaceae</taxon>
        <taxon>Nelumbo</taxon>
    </lineage>
</organism>
<gene>
    <name evidence="1" type="ORF">HUJ06_017617</name>
</gene>
<proteinExistence type="predicted"/>